<evidence type="ECO:0000256" key="6">
    <source>
        <dbReference type="ARBA" id="ARBA00023136"/>
    </source>
</evidence>
<dbReference type="KEGG" id="bgt:106072217"/>
<reference evidence="11" key="1">
    <citation type="submission" date="2020-05" db="UniProtKB">
        <authorList>
            <consortium name="EnsemblMetazoa"/>
        </authorList>
    </citation>
    <scope>IDENTIFICATION</scope>
    <source>
        <strain evidence="11">BB02</strain>
    </source>
</reference>
<evidence type="ECO:0000259" key="10">
    <source>
        <dbReference type="PROSITE" id="PS50262"/>
    </source>
</evidence>
<evidence type="ECO:0000256" key="1">
    <source>
        <dbReference type="ARBA" id="ARBA00004651"/>
    </source>
</evidence>
<dbReference type="RefSeq" id="XP_013088012.2">
    <property type="nucleotide sequence ID" value="XM_013232558.2"/>
</dbReference>
<dbReference type="Pfam" id="PF00001">
    <property type="entry name" value="7tm_1"/>
    <property type="match status" value="1"/>
</dbReference>
<protein>
    <recommendedName>
        <fullName evidence="10">G-protein coupled receptors family 1 profile domain-containing protein</fullName>
    </recommendedName>
</protein>
<sequence>MEWVNFTTTSAATRTDTTATLATIGDISTDVHMAIMSFYFYFLWPTLIGLGVVTNLMAIIVFVDMGLHDSVSISFLALSIADLLYLLFSSVVAVTAAIGIQPWQSGLTIHVYFLGGYAAWYEGLFMETAMGIIAYISLARCCCVAIALKFKNTFTVRRTLVIIGAILCLAVVTRIPLLRTTGLYWYTNPANNITRLFAYFNEDFNAKKEVHDIINRTIFPNVLLIIVFICAIILTHTLIVAARTRREMTGKVTVASHNHKKEKVDLSLQTNQTGEKKAAEESRGQTLSGKEIQVVKQVTAVAGFLLLAVFVLSVNSIAQVIVPEFMSGRRYKRLYNVTVGFGSSCCHLNACVNLFIYLRFNRRFRQVFIRLFTCSGAKQT</sequence>
<keyword evidence="5" id="KW-0297">G-protein coupled receptor</keyword>
<evidence type="ECO:0000313" key="12">
    <source>
        <dbReference type="Proteomes" id="UP000076420"/>
    </source>
</evidence>
<name>A0A2C9LDS6_BIOGL</name>
<dbReference type="AlphaFoldDB" id="A0A2C9LDS6"/>
<dbReference type="PRINTS" id="PR00237">
    <property type="entry name" value="GPCRRHODOPSN"/>
</dbReference>
<gene>
    <name evidence="11" type="primary">106072217</name>
</gene>
<evidence type="ECO:0000256" key="4">
    <source>
        <dbReference type="ARBA" id="ARBA00022989"/>
    </source>
</evidence>
<feature type="transmembrane region" description="Helical" evidence="9">
    <location>
        <begin position="38"/>
        <end position="63"/>
    </location>
</feature>
<dbReference type="PROSITE" id="PS50262">
    <property type="entry name" value="G_PROTEIN_RECEP_F1_2"/>
    <property type="match status" value="1"/>
</dbReference>
<dbReference type="PANTHER" id="PTHR24249:SF372">
    <property type="entry name" value="G-PROTEIN COUPLED RECEPTORS FAMILY 1 PROFILE DOMAIN-CONTAINING PROTEIN"/>
    <property type="match status" value="1"/>
</dbReference>
<keyword evidence="7" id="KW-0675">Receptor</keyword>
<dbReference type="GO" id="GO:0004930">
    <property type="term" value="F:G protein-coupled receptor activity"/>
    <property type="evidence" value="ECO:0007669"/>
    <property type="project" value="UniProtKB-KW"/>
</dbReference>
<feature type="transmembrane region" description="Helical" evidence="9">
    <location>
        <begin position="298"/>
        <end position="322"/>
    </location>
</feature>
<evidence type="ECO:0000256" key="3">
    <source>
        <dbReference type="ARBA" id="ARBA00022692"/>
    </source>
</evidence>
<keyword evidence="3 9" id="KW-0812">Transmembrane</keyword>
<keyword evidence="8" id="KW-0807">Transducer</keyword>
<evidence type="ECO:0000256" key="9">
    <source>
        <dbReference type="SAM" id="Phobius"/>
    </source>
</evidence>
<feature type="transmembrane region" description="Helical" evidence="9">
    <location>
        <begin position="334"/>
        <end position="358"/>
    </location>
</feature>
<dbReference type="VEuPathDB" id="VectorBase:BGLB030053"/>
<dbReference type="SUPFAM" id="SSF81321">
    <property type="entry name" value="Family A G protein-coupled receptor-like"/>
    <property type="match status" value="1"/>
</dbReference>
<dbReference type="EnsemblMetazoa" id="BGLB030053-RA">
    <property type="protein sequence ID" value="BGLB030053-PA"/>
    <property type="gene ID" value="BGLB030053"/>
</dbReference>
<evidence type="ECO:0000313" key="11">
    <source>
        <dbReference type="EnsemblMetazoa" id="BGLB030053-PA"/>
    </source>
</evidence>
<feature type="transmembrane region" description="Helical" evidence="9">
    <location>
        <begin position="218"/>
        <end position="241"/>
    </location>
</feature>
<dbReference type="GO" id="GO:0005886">
    <property type="term" value="C:plasma membrane"/>
    <property type="evidence" value="ECO:0007669"/>
    <property type="project" value="UniProtKB-SubCell"/>
</dbReference>
<feature type="transmembrane region" description="Helical" evidence="9">
    <location>
        <begin position="120"/>
        <end position="148"/>
    </location>
</feature>
<comment type="subcellular location">
    <subcellularLocation>
        <location evidence="1">Cell membrane</location>
        <topology evidence="1">Multi-pass membrane protein</topology>
    </subcellularLocation>
</comment>
<dbReference type="InterPro" id="IPR050569">
    <property type="entry name" value="TAAR"/>
</dbReference>
<dbReference type="Proteomes" id="UP000076420">
    <property type="component" value="Unassembled WGS sequence"/>
</dbReference>
<evidence type="ECO:0000256" key="7">
    <source>
        <dbReference type="ARBA" id="ARBA00023170"/>
    </source>
</evidence>
<keyword evidence="2" id="KW-1003">Cell membrane</keyword>
<feature type="domain" description="G-protein coupled receptors family 1 profile" evidence="10">
    <location>
        <begin position="54"/>
        <end position="357"/>
    </location>
</feature>
<evidence type="ECO:0000256" key="2">
    <source>
        <dbReference type="ARBA" id="ARBA00022475"/>
    </source>
</evidence>
<dbReference type="InterPro" id="IPR000276">
    <property type="entry name" value="GPCR_Rhodpsn"/>
</dbReference>
<proteinExistence type="predicted"/>
<evidence type="ECO:0000256" key="5">
    <source>
        <dbReference type="ARBA" id="ARBA00023040"/>
    </source>
</evidence>
<dbReference type="InterPro" id="IPR017452">
    <property type="entry name" value="GPCR_Rhodpsn_7TM"/>
</dbReference>
<evidence type="ECO:0000256" key="8">
    <source>
        <dbReference type="ARBA" id="ARBA00023224"/>
    </source>
</evidence>
<organism evidence="11 12">
    <name type="scientific">Biomphalaria glabrata</name>
    <name type="common">Bloodfluke planorb</name>
    <name type="synonym">Freshwater snail</name>
    <dbReference type="NCBI Taxonomy" id="6526"/>
    <lineage>
        <taxon>Eukaryota</taxon>
        <taxon>Metazoa</taxon>
        <taxon>Spiralia</taxon>
        <taxon>Lophotrochozoa</taxon>
        <taxon>Mollusca</taxon>
        <taxon>Gastropoda</taxon>
        <taxon>Heterobranchia</taxon>
        <taxon>Euthyneura</taxon>
        <taxon>Panpulmonata</taxon>
        <taxon>Hygrophila</taxon>
        <taxon>Lymnaeoidea</taxon>
        <taxon>Planorbidae</taxon>
        <taxon>Biomphalaria</taxon>
    </lineage>
</organism>
<dbReference type="PANTHER" id="PTHR24249">
    <property type="entry name" value="HISTAMINE RECEPTOR-RELATED G-PROTEIN COUPLED RECEPTOR"/>
    <property type="match status" value="1"/>
</dbReference>
<dbReference type="VEuPathDB" id="VectorBase:BGLAX_037916"/>
<dbReference type="OrthoDB" id="6105633at2759"/>
<keyword evidence="4 9" id="KW-1133">Transmembrane helix</keyword>
<accession>A0A2C9LDS6</accession>
<keyword evidence="6 9" id="KW-0472">Membrane</keyword>
<dbReference type="Gene3D" id="1.20.1070.10">
    <property type="entry name" value="Rhodopsin 7-helix transmembrane proteins"/>
    <property type="match status" value="1"/>
</dbReference>
<feature type="transmembrane region" description="Helical" evidence="9">
    <location>
        <begin position="160"/>
        <end position="177"/>
    </location>
</feature>
<feature type="transmembrane region" description="Helical" evidence="9">
    <location>
        <begin position="75"/>
        <end position="100"/>
    </location>
</feature>